<dbReference type="STRING" id="1182543.W9WQL6"/>
<keyword evidence="2 6" id="KW-0547">Nucleotide-binding</keyword>
<keyword evidence="8" id="KW-1185">Reference proteome</keyword>
<dbReference type="GO" id="GO:0005737">
    <property type="term" value="C:cytoplasm"/>
    <property type="evidence" value="ECO:0007669"/>
    <property type="project" value="TreeGrafter"/>
</dbReference>
<evidence type="ECO:0000256" key="4">
    <source>
        <dbReference type="ARBA" id="ARBA00023134"/>
    </source>
</evidence>
<gene>
    <name evidence="7" type="ORF">A1O5_09298</name>
</gene>
<dbReference type="Proteomes" id="UP000019471">
    <property type="component" value="Unassembled WGS sequence"/>
</dbReference>
<keyword evidence="4 6" id="KW-0342">GTP-binding</keyword>
<name>W9WQL6_9EURO</name>
<keyword evidence="5" id="KW-0807">Transducer</keyword>
<evidence type="ECO:0000313" key="8">
    <source>
        <dbReference type="Proteomes" id="UP000019471"/>
    </source>
</evidence>
<dbReference type="HOGENOM" id="CLU_014184_7_2_1"/>
<accession>W9WQL6</accession>
<dbReference type="EMBL" id="AMGX01000016">
    <property type="protein sequence ID" value="EXJ67285.1"/>
    <property type="molecule type" value="Genomic_DNA"/>
</dbReference>
<dbReference type="PANTHER" id="PTHR10218">
    <property type="entry name" value="GTP-BINDING PROTEIN ALPHA SUBUNIT"/>
    <property type="match status" value="1"/>
</dbReference>
<evidence type="ECO:0000256" key="2">
    <source>
        <dbReference type="ARBA" id="ARBA00022741"/>
    </source>
</evidence>
<dbReference type="GO" id="GO:0031683">
    <property type="term" value="F:G-protein beta/gamma-subunit complex binding"/>
    <property type="evidence" value="ECO:0007669"/>
    <property type="project" value="InterPro"/>
</dbReference>
<proteinExistence type="predicted"/>
<feature type="binding site" evidence="6">
    <location>
        <begin position="5"/>
        <end position="8"/>
    </location>
    <ligand>
        <name>GTP</name>
        <dbReference type="ChEBI" id="CHEBI:37565"/>
    </ligand>
</feature>
<dbReference type="GeneID" id="19193994"/>
<evidence type="ECO:0000256" key="5">
    <source>
        <dbReference type="ARBA" id="ARBA00023224"/>
    </source>
</evidence>
<dbReference type="GO" id="GO:0005525">
    <property type="term" value="F:GTP binding"/>
    <property type="evidence" value="ECO:0007669"/>
    <property type="project" value="UniProtKB-KW"/>
</dbReference>
<dbReference type="SUPFAM" id="SSF52540">
    <property type="entry name" value="P-loop containing nucleoside triphosphate hydrolases"/>
    <property type="match status" value="1"/>
</dbReference>
<keyword evidence="3" id="KW-0460">Magnesium</keyword>
<protein>
    <submittedName>
        <fullName evidence="7">Guanine nucleotide-binding protein subunit alpha, other</fullName>
    </submittedName>
</protein>
<dbReference type="PANTHER" id="PTHR10218:SF369">
    <property type="entry name" value="GUANINE NUCLEOTIDE-BINDING PROTEIN ALPHA-2 SUBUNIT"/>
    <property type="match status" value="1"/>
</dbReference>
<dbReference type="Pfam" id="PF00503">
    <property type="entry name" value="G-alpha"/>
    <property type="match status" value="1"/>
</dbReference>
<organism evidence="7 8">
    <name type="scientific">Cladophialophora psammophila CBS 110553</name>
    <dbReference type="NCBI Taxonomy" id="1182543"/>
    <lineage>
        <taxon>Eukaryota</taxon>
        <taxon>Fungi</taxon>
        <taxon>Dikarya</taxon>
        <taxon>Ascomycota</taxon>
        <taxon>Pezizomycotina</taxon>
        <taxon>Eurotiomycetes</taxon>
        <taxon>Chaetothyriomycetidae</taxon>
        <taxon>Chaetothyriales</taxon>
        <taxon>Herpotrichiellaceae</taxon>
        <taxon>Cladophialophora</taxon>
    </lineage>
</organism>
<comment type="caution">
    <text evidence="7">The sequence shown here is derived from an EMBL/GenBank/DDBJ whole genome shotgun (WGS) entry which is preliminary data.</text>
</comment>
<dbReference type="InterPro" id="IPR027417">
    <property type="entry name" value="P-loop_NTPase"/>
</dbReference>
<dbReference type="GO" id="GO:0046872">
    <property type="term" value="F:metal ion binding"/>
    <property type="evidence" value="ECO:0007669"/>
    <property type="project" value="UniProtKB-KW"/>
</dbReference>
<evidence type="ECO:0000256" key="1">
    <source>
        <dbReference type="ARBA" id="ARBA00022723"/>
    </source>
</evidence>
<dbReference type="Gene3D" id="3.40.50.300">
    <property type="entry name" value="P-loop containing nucleotide triphosphate hydrolases"/>
    <property type="match status" value="1"/>
</dbReference>
<dbReference type="GO" id="GO:0001664">
    <property type="term" value="F:G protein-coupled receptor binding"/>
    <property type="evidence" value="ECO:0007669"/>
    <property type="project" value="TreeGrafter"/>
</dbReference>
<dbReference type="GO" id="GO:0007189">
    <property type="term" value="P:adenylate cyclase-activating G protein-coupled receptor signaling pathway"/>
    <property type="evidence" value="ECO:0007669"/>
    <property type="project" value="TreeGrafter"/>
</dbReference>
<reference evidence="7 8" key="1">
    <citation type="submission" date="2013-03" db="EMBL/GenBank/DDBJ databases">
        <title>The Genome Sequence of Cladophialophora psammophila CBS 110553.</title>
        <authorList>
            <consortium name="The Broad Institute Genomics Platform"/>
            <person name="Cuomo C."/>
            <person name="de Hoog S."/>
            <person name="Gorbushina A."/>
            <person name="Walker B."/>
            <person name="Young S.K."/>
            <person name="Zeng Q."/>
            <person name="Gargeya S."/>
            <person name="Fitzgerald M."/>
            <person name="Haas B."/>
            <person name="Abouelleil A."/>
            <person name="Allen A.W."/>
            <person name="Alvarado L."/>
            <person name="Arachchi H.M."/>
            <person name="Berlin A.M."/>
            <person name="Chapman S.B."/>
            <person name="Gainer-Dewar J."/>
            <person name="Goldberg J."/>
            <person name="Griggs A."/>
            <person name="Gujja S."/>
            <person name="Hansen M."/>
            <person name="Howarth C."/>
            <person name="Imamovic A."/>
            <person name="Ireland A."/>
            <person name="Larimer J."/>
            <person name="McCowan C."/>
            <person name="Murphy C."/>
            <person name="Pearson M."/>
            <person name="Poon T.W."/>
            <person name="Priest M."/>
            <person name="Roberts A."/>
            <person name="Saif S."/>
            <person name="Shea T."/>
            <person name="Sisk P."/>
            <person name="Sykes S."/>
            <person name="Wortman J."/>
            <person name="Nusbaum C."/>
            <person name="Birren B."/>
        </authorList>
    </citation>
    <scope>NUCLEOTIDE SEQUENCE [LARGE SCALE GENOMIC DNA]</scope>
    <source>
        <strain evidence="7 8">CBS 110553</strain>
    </source>
</reference>
<dbReference type="PROSITE" id="PS51882">
    <property type="entry name" value="G_ALPHA"/>
    <property type="match status" value="1"/>
</dbReference>
<dbReference type="RefSeq" id="XP_007748067.1">
    <property type="nucleotide sequence ID" value="XM_007749877.1"/>
</dbReference>
<evidence type="ECO:0000256" key="3">
    <source>
        <dbReference type="ARBA" id="ARBA00022842"/>
    </source>
</evidence>
<dbReference type="GO" id="GO:0005834">
    <property type="term" value="C:heterotrimeric G-protein complex"/>
    <property type="evidence" value="ECO:0007669"/>
    <property type="project" value="TreeGrafter"/>
</dbReference>
<dbReference type="OrthoDB" id="5817230at2759"/>
<dbReference type="eggNOG" id="KOG0082">
    <property type="taxonomic scope" value="Eukaryota"/>
</dbReference>
<dbReference type="GO" id="GO:0003924">
    <property type="term" value="F:GTPase activity"/>
    <property type="evidence" value="ECO:0007669"/>
    <property type="project" value="InterPro"/>
</dbReference>
<dbReference type="InterPro" id="IPR001019">
    <property type="entry name" value="Gprotein_alpha_su"/>
</dbReference>
<sequence length="88" mass="10117">MLLLNSVDKFKSKLGQSPLGAYFSDYIDGNDVNRAAKYIFWRFNQLNRANLNLSPHLTMTTDETNIRLVFAAFQEIVLQSALRNSEIF</sequence>
<keyword evidence="1" id="KW-0479">Metal-binding</keyword>
<evidence type="ECO:0000256" key="6">
    <source>
        <dbReference type="PIRSR" id="PIRSR601019-1"/>
    </source>
</evidence>
<evidence type="ECO:0000313" key="7">
    <source>
        <dbReference type="EMBL" id="EXJ67285.1"/>
    </source>
</evidence>
<dbReference type="AlphaFoldDB" id="W9WQL6"/>